<dbReference type="EMBL" id="KZ451999">
    <property type="protein sequence ID" value="PKA53306.1"/>
    <property type="molecule type" value="Genomic_DNA"/>
</dbReference>
<dbReference type="STRING" id="1088818.A0A2I0ACQ5"/>
<evidence type="ECO:0000256" key="3">
    <source>
        <dbReference type="PROSITE-ProRule" id="PRU00708"/>
    </source>
</evidence>
<evidence type="ECO:0000256" key="1">
    <source>
        <dbReference type="ARBA" id="ARBA00007626"/>
    </source>
</evidence>
<keyword evidence="4" id="KW-0808">Transferase</keyword>
<keyword evidence="4" id="KW-0489">Methyltransferase</keyword>
<dbReference type="InterPro" id="IPR002885">
    <property type="entry name" value="PPR_rpt"/>
</dbReference>
<keyword evidence="2" id="KW-0677">Repeat</keyword>
<organism evidence="4 5">
    <name type="scientific">Apostasia shenzhenica</name>
    <dbReference type="NCBI Taxonomy" id="1088818"/>
    <lineage>
        <taxon>Eukaryota</taxon>
        <taxon>Viridiplantae</taxon>
        <taxon>Streptophyta</taxon>
        <taxon>Embryophyta</taxon>
        <taxon>Tracheophyta</taxon>
        <taxon>Spermatophyta</taxon>
        <taxon>Magnoliopsida</taxon>
        <taxon>Liliopsida</taxon>
        <taxon>Asparagales</taxon>
        <taxon>Orchidaceae</taxon>
        <taxon>Apostasioideae</taxon>
        <taxon>Apostasia</taxon>
    </lineage>
</organism>
<dbReference type="InterPro" id="IPR011990">
    <property type="entry name" value="TPR-like_helical_dom_sf"/>
</dbReference>
<dbReference type="GO" id="GO:0032259">
    <property type="term" value="P:methylation"/>
    <property type="evidence" value="ECO:0007669"/>
    <property type="project" value="UniProtKB-KW"/>
</dbReference>
<reference evidence="4 5" key="1">
    <citation type="journal article" date="2017" name="Nature">
        <title>The Apostasia genome and the evolution of orchids.</title>
        <authorList>
            <person name="Zhang G.Q."/>
            <person name="Liu K.W."/>
            <person name="Li Z."/>
            <person name="Lohaus R."/>
            <person name="Hsiao Y.Y."/>
            <person name="Niu S.C."/>
            <person name="Wang J.Y."/>
            <person name="Lin Y.C."/>
            <person name="Xu Q."/>
            <person name="Chen L.J."/>
            <person name="Yoshida K."/>
            <person name="Fujiwara S."/>
            <person name="Wang Z.W."/>
            <person name="Zhang Y.Q."/>
            <person name="Mitsuda N."/>
            <person name="Wang M."/>
            <person name="Liu G.H."/>
            <person name="Pecoraro L."/>
            <person name="Huang H.X."/>
            <person name="Xiao X.J."/>
            <person name="Lin M."/>
            <person name="Wu X.Y."/>
            <person name="Wu W.L."/>
            <person name="Chen Y.Y."/>
            <person name="Chang S.B."/>
            <person name="Sakamoto S."/>
            <person name="Ohme-Takagi M."/>
            <person name="Yagi M."/>
            <person name="Zeng S.J."/>
            <person name="Shen C.Y."/>
            <person name="Yeh C.M."/>
            <person name="Luo Y.B."/>
            <person name="Tsai W.C."/>
            <person name="Van de Peer Y."/>
            <person name="Liu Z.J."/>
        </authorList>
    </citation>
    <scope>NUCLEOTIDE SEQUENCE [LARGE SCALE GENOMIC DNA]</scope>
    <source>
        <strain evidence="5">cv. Shenzhen</strain>
        <tissue evidence="4">Stem</tissue>
    </source>
</reference>
<name>A0A2I0ACQ5_9ASPA</name>
<comment type="similarity">
    <text evidence="1">Belongs to the PPR family. P subfamily.</text>
</comment>
<dbReference type="GO" id="GO:0008168">
    <property type="term" value="F:methyltransferase activity"/>
    <property type="evidence" value="ECO:0007669"/>
    <property type="project" value="UniProtKB-KW"/>
</dbReference>
<protein>
    <submittedName>
        <fullName evidence="4">Pentatricopeptide repeat-containing protein</fullName>
        <ecNumber evidence="4">2.1.1.204</ecNumber>
    </submittedName>
</protein>
<gene>
    <name evidence="4" type="ORF">AXF42_Ash010036</name>
</gene>
<evidence type="ECO:0000313" key="4">
    <source>
        <dbReference type="EMBL" id="PKA53306.1"/>
    </source>
</evidence>
<feature type="repeat" description="PPR" evidence="3">
    <location>
        <begin position="420"/>
        <end position="454"/>
    </location>
</feature>
<proteinExistence type="inferred from homology"/>
<evidence type="ECO:0000256" key="2">
    <source>
        <dbReference type="ARBA" id="ARBA00022737"/>
    </source>
</evidence>
<dbReference type="PANTHER" id="PTHR46598">
    <property type="entry name" value="BNAC05G43320D PROTEIN"/>
    <property type="match status" value="1"/>
</dbReference>
<dbReference type="PROSITE" id="PS51375">
    <property type="entry name" value="PPR"/>
    <property type="match status" value="1"/>
</dbReference>
<dbReference type="OrthoDB" id="783540at2759"/>
<dbReference type="PANTHER" id="PTHR46598:SF3">
    <property type="entry name" value="OS07G0495300 PROTEIN"/>
    <property type="match status" value="1"/>
</dbReference>
<dbReference type="Proteomes" id="UP000236161">
    <property type="component" value="Unassembled WGS sequence"/>
</dbReference>
<dbReference type="AlphaFoldDB" id="A0A2I0ACQ5"/>
<dbReference type="Pfam" id="PF13041">
    <property type="entry name" value="PPR_2"/>
    <property type="match status" value="1"/>
</dbReference>
<dbReference type="Gene3D" id="1.25.40.10">
    <property type="entry name" value="Tetratricopeptide repeat domain"/>
    <property type="match status" value="3"/>
</dbReference>
<accession>A0A2I0ACQ5</accession>
<keyword evidence="5" id="KW-1185">Reference proteome</keyword>
<evidence type="ECO:0000313" key="5">
    <source>
        <dbReference type="Proteomes" id="UP000236161"/>
    </source>
</evidence>
<sequence>MRHVSSYNPSILPWESAFSETSLRKLEAALDNDCVEDAWEVFCDYKCLHGLPKRDLVRKMISLMACSSSTQWLHKAYDLVLVVFRERPDILHSEGLIRLSLILARSQMPVLCSTIFRIVFENFKIPSDDLLCTIFCHLVKSEIGSYLASNILVEICESSQACKPVVRKSIQLKPMIHNATIFNLILDSCSKYGCFLKAQLIIELMSKFGVTADVNTITILAQLYENIGQRAELMRLRVHIDRVAPLSFKRHYCQFYDSLLSLHFKYNDIDSAAELMLELYRNSKSSIYGDILITANNGLRNACLVQIGSDNLKTGHKLKIDPWHLDSNFIVDSQSYSGLALFTDGKIIPSTKALAKLIHGYVKQSNVIELSNFIIEVEKVMGSTEGCFSDSVIDACIQLGYLEIAHDILDDLESADIHVGVNIYTSLLRAYCKENMLEESKMLLNQMRKVGLLGKLSNADAISSNLCSNCNGNSFGTKTDWSEGRSLLAGYLSKEIKEDDSTHPLVYEFNSSILFFCKANMMEDAIMTVKRMQKKNMQPTIETYSHLLSGYSSLKMYRQITILWGDIKRRLEEGVLHVDRDLFECLLMNFLRGGYFERVMEIADYMIKRNIFADKWKYKKEFLKLHQNLYRNLKAIHTKTDAQRKRLEYVQAFRKWVGIHTKGKNV</sequence>
<dbReference type="Pfam" id="PF01535">
    <property type="entry name" value="PPR"/>
    <property type="match status" value="2"/>
</dbReference>
<dbReference type="NCBIfam" id="TIGR00756">
    <property type="entry name" value="PPR"/>
    <property type="match status" value="1"/>
</dbReference>
<dbReference type="EC" id="2.1.1.204" evidence="4"/>